<dbReference type="RefSeq" id="WP_084689794.1">
    <property type="nucleotide sequence ID" value="NZ_JOFV01000003.1"/>
</dbReference>
<evidence type="ECO:0000313" key="12">
    <source>
        <dbReference type="Proteomes" id="UP000289805"/>
    </source>
</evidence>
<comment type="subcellular location">
    <subcellularLocation>
        <location evidence="1">Cell membrane</location>
        <topology evidence="1">Multi-pass membrane protein</topology>
    </subcellularLocation>
</comment>
<comment type="caution">
    <text evidence="11">The sequence shown here is derived from an EMBL/GenBank/DDBJ whole genome shotgun (WGS) entry which is preliminary data.</text>
</comment>
<protein>
    <submittedName>
        <fullName evidence="11">DedA family protein</fullName>
    </submittedName>
</protein>
<keyword evidence="4 8" id="KW-0812">Transmembrane</keyword>
<evidence type="ECO:0000256" key="4">
    <source>
        <dbReference type="ARBA" id="ARBA00022692"/>
    </source>
</evidence>
<dbReference type="OrthoDB" id="9813426at2"/>
<feature type="transmembrane region" description="Helical" evidence="8">
    <location>
        <begin position="160"/>
        <end position="183"/>
    </location>
</feature>
<dbReference type="InterPro" id="IPR051311">
    <property type="entry name" value="DedA_domain"/>
</dbReference>
<dbReference type="Proteomes" id="UP000289805">
    <property type="component" value="Unassembled WGS sequence"/>
</dbReference>
<accession>A0A4Q1KUL5</accession>
<evidence type="ECO:0000256" key="2">
    <source>
        <dbReference type="ARBA" id="ARBA00010792"/>
    </source>
</evidence>
<dbReference type="EMBL" id="SDJQ01000012">
    <property type="protein sequence ID" value="RXR33903.1"/>
    <property type="molecule type" value="Genomic_DNA"/>
</dbReference>
<keyword evidence="6 8" id="KW-0472">Membrane</keyword>
<reference evidence="12 13" key="1">
    <citation type="submission" date="2019-01" db="EMBL/GenBank/DDBJ databases">
        <title>Oerskovia turbata Genome sequencing and assembly.</title>
        <authorList>
            <person name="Dou T."/>
        </authorList>
    </citation>
    <scope>NUCLEOTIDE SEQUENCE [LARGE SCALE GENOMIC DNA]</scope>
    <source>
        <strain evidence="11 12">JCM12123</strain>
        <strain evidence="10 13">JCM3160</strain>
    </source>
</reference>
<evidence type="ECO:0000256" key="5">
    <source>
        <dbReference type="ARBA" id="ARBA00022989"/>
    </source>
</evidence>
<keyword evidence="13" id="KW-1185">Reference proteome</keyword>
<name>A0A4Q1KUL5_9CELL</name>
<dbReference type="PANTHER" id="PTHR42709:SF6">
    <property type="entry name" value="UNDECAPRENYL PHOSPHATE TRANSPORTER A"/>
    <property type="match status" value="1"/>
</dbReference>
<evidence type="ECO:0000256" key="3">
    <source>
        <dbReference type="ARBA" id="ARBA00022475"/>
    </source>
</evidence>
<organism evidence="11 12">
    <name type="scientific">Oerskovia turbata</name>
    <dbReference type="NCBI Taxonomy" id="1713"/>
    <lineage>
        <taxon>Bacteria</taxon>
        <taxon>Bacillati</taxon>
        <taxon>Actinomycetota</taxon>
        <taxon>Actinomycetes</taxon>
        <taxon>Micrococcales</taxon>
        <taxon>Cellulomonadaceae</taxon>
        <taxon>Oerskovia</taxon>
    </lineage>
</organism>
<sequence length="279" mass="29275">MPFANLSVDLVHVAAASEPELGGVAGWAVSLMETLGVFGAGLAIALENLFPPLPSEVILPLAGFTASRGSFNVFAAVIATTVGSLVGAIALYYVGALVGRERTRRIIGWLPLVKLEDVDRTEAWFHKHGSMAVFFGRMIPIFRSLISLPAGVDRMPLPKFVLLTTAGSLIWNSIFVGAGFALGESWHLVEEYAGVLQKIVIGAVALAVVAFVVMRVARSVLAGAPPAHGRRARPALPDDGAQVPSEGATERTKTPTTTLALPQGVFERSGVGAGRPSTD</sequence>
<proteinExistence type="inferred from homology"/>
<gene>
    <name evidence="10" type="ORF">EQW73_11530</name>
    <name evidence="11" type="ORF">EQW78_09785</name>
</gene>
<evidence type="ECO:0000259" key="9">
    <source>
        <dbReference type="Pfam" id="PF09335"/>
    </source>
</evidence>
<evidence type="ECO:0000256" key="1">
    <source>
        <dbReference type="ARBA" id="ARBA00004651"/>
    </source>
</evidence>
<dbReference type="STRING" id="1713.GCA_000718325_00837"/>
<dbReference type="InterPro" id="IPR032816">
    <property type="entry name" value="VTT_dom"/>
</dbReference>
<evidence type="ECO:0000313" key="10">
    <source>
        <dbReference type="EMBL" id="RXR25456.1"/>
    </source>
</evidence>
<evidence type="ECO:0000313" key="11">
    <source>
        <dbReference type="EMBL" id="RXR33903.1"/>
    </source>
</evidence>
<feature type="transmembrane region" description="Helical" evidence="8">
    <location>
        <begin position="195"/>
        <end position="214"/>
    </location>
</feature>
<feature type="transmembrane region" description="Helical" evidence="8">
    <location>
        <begin position="71"/>
        <end position="94"/>
    </location>
</feature>
<dbReference type="PANTHER" id="PTHR42709">
    <property type="entry name" value="ALKALINE PHOSPHATASE LIKE PROTEIN"/>
    <property type="match status" value="1"/>
</dbReference>
<feature type="region of interest" description="Disordered" evidence="7">
    <location>
        <begin position="225"/>
        <end position="279"/>
    </location>
</feature>
<dbReference type="EMBL" id="SDJR01000006">
    <property type="protein sequence ID" value="RXR25456.1"/>
    <property type="molecule type" value="Genomic_DNA"/>
</dbReference>
<keyword evidence="3" id="KW-1003">Cell membrane</keyword>
<comment type="similarity">
    <text evidence="2">Belongs to the DedA family.</text>
</comment>
<keyword evidence="5 8" id="KW-1133">Transmembrane helix</keyword>
<evidence type="ECO:0000256" key="6">
    <source>
        <dbReference type="ARBA" id="ARBA00023136"/>
    </source>
</evidence>
<evidence type="ECO:0000256" key="8">
    <source>
        <dbReference type="SAM" id="Phobius"/>
    </source>
</evidence>
<feature type="domain" description="VTT" evidence="9">
    <location>
        <begin position="53"/>
        <end position="179"/>
    </location>
</feature>
<evidence type="ECO:0000313" key="13">
    <source>
        <dbReference type="Proteomes" id="UP000290517"/>
    </source>
</evidence>
<evidence type="ECO:0000256" key="7">
    <source>
        <dbReference type="SAM" id="MobiDB-lite"/>
    </source>
</evidence>
<dbReference type="Pfam" id="PF09335">
    <property type="entry name" value="VTT_dom"/>
    <property type="match status" value="1"/>
</dbReference>
<dbReference type="AlphaFoldDB" id="A0A4Q1KUL5"/>
<dbReference type="GO" id="GO:0005886">
    <property type="term" value="C:plasma membrane"/>
    <property type="evidence" value="ECO:0007669"/>
    <property type="project" value="UniProtKB-SubCell"/>
</dbReference>
<dbReference type="Proteomes" id="UP000290517">
    <property type="component" value="Unassembled WGS sequence"/>
</dbReference>